<evidence type="ECO:0000313" key="3">
    <source>
        <dbReference type="EMBL" id="TWT79103.1"/>
    </source>
</evidence>
<dbReference type="Gene3D" id="3.40.50.2300">
    <property type="match status" value="1"/>
</dbReference>
<accession>A0A5C5YX23</accession>
<dbReference type="SMART" id="SM00448">
    <property type="entry name" value="REC"/>
    <property type="match status" value="1"/>
</dbReference>
<dbReference type="InterPro" id="IPR001789">
    <property type="entry name" value="Sig_transdc_resp-reg_receiver"/>
</dbReference>
<feature type="modified residue" description="4-aspartylphosphate" evidence="1">
    <location>
        <position position="53"/>
    </location>
</feature>
<sequence length="124" mass="13643">MKVLLVDDSGVMRKIIARSLSSLWIDEVVEAGDGVEALKAFGDGNGFDLVLTDWNMPNMNGLELVQAIRSAGHKVPIMMITTETEKTQVVKAIQAGVNDYLVKPFDQDMLQMKLTRVLPNPEAV</sequence>
<reference evidence="3 4" key="1">
    <citation type="submission" date="2019-02" db="EMBL/GenBank/DDBJ databases">
        <title>Deep-cultivation of Planctomycetes and their phenomic and genomic characterization uncovers novel biology.</title>
        <authorList>
            <person name="Wiegand S."/>
            <person name="Jogler M."/>
            <person name="Boedeker C."/>
            <person name="Pinto D."/>
            <person name="Vollmers J."/>
            <person name="Rivas-Marin E."/>
            <person name="Kohn T."/>
            <person name="Peeters S.H."/>
            <person name="Heuer A."/>
            <person name="Rast P."/>
            <person name="Oberbeckmann S."/>
            <person name="Bunk B."/>
            <person name="Jeske O."/>
            <person name="Meyerdierks A."/>
            <person name="Storesund J.E."/>
            <person name="Kallscheuer N."/>
            <person name="Luecker S."/>
            <person name="Lage O.M."/>
            <person name="Pohl T."/>
            <person name="Merkel B.J."/>
            <person name="Hornburger P."/>
            <person name="Mueller R.-W."/>
            <person name="Bruemmer F."/>
            <person name="Labrenz M."/>
            <person name="Spormann A.M."/>
            <person name="Op Den Camp H."/>
            <person name="Overmann J."/>
            <person name="Amann R."/>
            <person name="Jetten M.S.M."/>
            <person name="Mascher T."/>
            <person name="Medema M.H."/>
            <person name="Devos D.P."/>
            <person name="Kaster A.-K."/>
            <person name="Ovreas L."/>
            <person name="Rohde M."/>
            <person name="Galperin M.Y."/>
            <person name="Jogler C."/>
        </authorList>
    </citation>
    <scope>NUCLEOTIDE SEQUENCE [LARGE SCALE GENOMIC DNA]</scope>
    <source>
        <strain evidence="3 4">CA13</strain>
    </source>
</reference>
<dbReference type="Pfam" id="PF00072">
    <property type="entry name" value="Response_reg"/>
    <property type="match status" value="1"/>
</dbReference>
<dbReference type="OrthoDB" id="9813953at2"/>
<dbReference type="RefSeq" id="WP_146394372.1">
    <property type="nucleotide sequence ID" value="NZ_SJPJ01000001.1"/>
</dbReference>
<dbReference type="PANTHER" id="PTHR43228">
    <property type="entry name" value="TWO-COMPONENT RESPONSE REGULATOR"/>
    <property type="match status" value="1"/>
</dbReference>
<evidence type="ECO:0000256" key="1">
    <source>
        <dbReference type="PROSITE-ProRule" id="PRU00169"/>
    </source>
</evidence>
<keyword evidence="1" id="KW-0597">Phosphoprotein</keyword>
<dbReference type="InterPro" id="IPR011006">
    <property type="entry name" value="CheY-like_superfamily"/>
</dbReference>
<dbReference type="InterPro" id="IPR052048">
    <property type="entry name" value="ST_Response_Regulator"/>
</dbReference>
<feature type="domain" description="Response regulatory" evidence="2">
    <location>
        <begin position="2"/>
        <end position="118"/>
    </location>
</feature>
<dbReference type="Proteomes" id="UP000315010">
    <property type="component" value="Unassembled WGS sequence"/>
</dbReference>
<dbReference type="AlphaFoldDB" id="A0A5C5YX23"/>
<dbReference type="SUPFAM" id="SSF52172">
    <property type="entry name" value="CheY-like"/>
    <property type="match status" value="1"/>
</dbReference>
<proteinExistence type="predicted"/>
<gene>
    <name evidence="3" type="ORF">CA13_05000</name>
</gene>
<dbReference type="PROSITE" id="PS50110">
    <property type="entry name" value="RESPONSE_REGULATORY"/>
    <property type="match status" value="1"/>
</dbReference>
<dbReference type="PANTHER" id="PTHR43228:SF1">
    <property type="entry name" value="TWO-COMPONENT RESPONSE REGULATOR ARR22"/>
    <property type="match status" value="1"/>
</dbReference>
<dbReference type="GO" id="GO:0000160">
    <property type="term" value="P:phosphorelay signal transduction system"/>
    <property type="evidence" value="ECO:0007669"/>
    <property type="project" value="InterPro"/>
</dbReference>
<dbReference type="EMBL" id="SJPJ01000001">
    <property type="protein sequence ID" value="TWT79103.1"/>
    <property type="molecule type" value="Genomic_DNA"/>
</dbReference>
<organism evidence="3 4">
    <name type="scientific">Novipirellula herctigrandis</name>
    <dbReference type="NCBI Taxonomy" id="2527986"/>
    <lineage>
        <taxon>Bacteria</taxon>
        <taxon>Pseudomonadati</taxon>
        <taxon>Planctomycetota</taxon>
        <taxon>Planctomycetia</taxon>
        <taxon>Pirellulales</taxon>
        <taxon>Pirellulaceae</taxon>
        <taxon>Novipirellula</taxon>
    </lineage>
</organism>
<comment type="caution">
    <text evidence="3">The sequence shown here is derived from an EMBL/GenBank/DDBJ whole genome shotgun (WGS) entry which is preliminary data.</text>
</comment>
<name>A0A5C5YX23_9BACT</name>
<keyword evidence="4" id="KW-1185">Reference proteome</keyword>
<evidence type="ECO:0000259" key="2">
    <source>
        <dbReference type="PROSITE" id="PS50110"/>
    </source>
</evidence>
<evidence type="ECO:0000313" key="4">
    <source>
        <dbReference type="Proteomes" id="UP000315010"/>
    </source>
</evidence>
<protein>
    <recommendedName>
        <fullName evidence="2">Response regulatory domain-containing protein</fullName>
    </recommendedName>
</protein>